<dbReference type="GO" id="GO:0017004">
    <property type="term" value="P:cytochrome complex assembly"/>
    <property type="evidence" value="ECO:0007669"/>
    <property type="project" value="UniProtKB-KW"/>
</dbReference>
<dbReference type="InterPro" id="IPR000866">
    <property type="entry name" value="AhpC/TSA"/>
</dbReference>
<dbReference type="GO" id="GO:0016209">
    <property type="term" value="F:antioxidant activity"/>
    <property type="evidence" value="ECO:0007669"/>
    <property type="project" value="InterPro"/>
</dbReference>
<evidence type="ECO:0000256" key="1">
    <source>
        <dbReference type="ARBA" id="ARBA00004196"/>
    </source>
</evidence>
<dbReference type="GO" id="GO:0030313">
    <property type="term" value="C:cell envelope"/>
    <property type="evidence" value="ECO:0007669"/>
    <property type="project" value="UniProtKB-SubCell"/>
</dbReference>
<dbReference type="OrthoDB" id="1118217at2"/>
<keyword evidence="8" id="KW-1185">Reference proteome</keyword>
<dbReference type="AlphaFoldDB" id="A0A4R6INP4"/>
<feature type="domain" description="Thioredoxin" evidence="6">
    <location>
        <begin position="24"/>
        <end position="170"/>
    </location>
</feature>
<evidence type="ECO:0000259" key="6">
    <source>
        <dbReference type="PROSITE" id="PS51352"/>
    </source>
</evidence>
<dbReference type="PROSITE" id="PS51352">
    <property type="entry name" value="THIOREDOXIN_2"/>
    <property type="match status" value="1"/>
</dbReference>
<dbReference type="SUPFAM" id="SSF52833">
    <property type="entry name" value="Thioredoxin-like"/>
    <property type="match status" value="1"/>
</dbReference>
<protein>
    <submittedName>
        <fullName evidence="7">Uncharacterized protein (TIGR03435 family)</fullName>
    </submittedName>
</protein>
<dbReference type="InterPro" id="IPR050553">
    <property type="entry name" value="Thioredoxin_ResA/DsbE_sf"/>
</dbReference>
<evidence type="ECO:0000256" key="2">
    <source>
        <dbReference type="ARBA" id="ARBA00022748"/>
    </source>
</evidence>
<evidence type="ECO:0000256" key="5">
    <source>
        <dbReference type="SAM" id="SignalP"/>
    </source>
</evidence>
<keyword evidence="2" id="KW-0201">Cytochrome c-type biogenesis</keyword>
<name>A0A4R6INP4_9SPHI</name>
<dbReference type="GO" id="GO:0016491">
    <property type="term" value="F:oxidoreductase activity"/>
    <property type="evidence" value="ECO:0007669"/>
    <property type="project" value="InterPro"/>
</dbReference>
<dbReference type="PANTHER" id="PTHR42852">
    <property type="entry name" value="THIOL:DISULFIDE INTERCHANGE PROTEIN DSBE"/>
    <property type="match status" value="1"/>
</dbReference>
<organism evidence="7 8">
    <name type="scientific">Pedobacter duraquae</name>
    <dbReference type="NCBI Taxonomy" id="425511"/>
    <lineage>
        <taxon>Bacteria</taxon>
        <taxon>Pseudomonadati</taxon>
        <taxon>Bacteroidota</taxon>
        <taxon>Sphingobacteriia</taxon>
        <taxon>Sphingobacteriales</taxon>
        <taxon>Sphingobacteriaceae</taxon>
        <taxon>Pedobacter</taxon>
    </lineage>
</organism>
<feature type="signal peptide" evidence="5">
    <location>
        <begin position="1"/>
        <end position="19"/>
    </location>
</feature>
<reference evidence="7 8" key="1">
    <citation type="submission" date="2019-03" db="EMBL/GenBank/DDBJ databases">
        <title>Genomic Encyclopedia of Archaeal and Bacterial Type Strains, Phase II (KMG-II): from individual species to whole genera.</title>
        <authorList>
            <person name="Goeker M."/>
        </authorList>
    </citation>
    <scope>NUCLEOTIDE SEQUENCE [LARGE SCALE GENOMIC DNA]</scope>
    <source>
        <strain evidence="7 8">DSM 19034</strain>
    </source>
</reference>
<keyword evidence="5" id="KW-0732">Signal</keyword>
<evidence type="ECO:0000256" key="3">
    <source>
        <dbReference type="ARBA" id="ARBA00023157"/>
    </source>
</evidence>
<evidence type="ECO:0000313" key="8">
    <source>
        <dbReference type="Proteomes" id="UP000295499"/>
    </source>
</evidence>
<dbReference type="PANTHER" id="PTHR42852:SF6">
    <property type="entry name" value="THIOL:DISULFIDE INTERCHANGE PROTEIN DSBE"/>
    <property type="match status" value="1"/>
</dbReference>
<feature type="chain" id="PRO_5020845332" evidence="5">
    <location>
        <begin position="20"/>
        <end position="404"/>
    </location>
</feature>
<dbReference type="RefSeq" id="WP_133551404.1">
    <property type="nucleotide sequence ID" value="NZ_SNWM01000001.1"/>
</dbReference>
<accession>A0A4R6INP4</accession>
<dbReference type="InterPro" id="IPR013766">
    <property type="entry name" value="Thioredoxin_domain"/>
</dbReference>
<proteinExistence type="predicted"/>
<comment type="subcellular location">
    <subcellularLocation>
        <location evidence="1">Cell envelope</location>
    </subcellularLocation>
</comment>
<dbReference type="Proteomes" id="UP000295499">
    <property type="component" value="Unassembled WGS sequence"/>
</dbReference>
<sequence>MKTLLIYLLFFLLSFSSIAQGFQIKPGDQFPNIPITGLLNSPVATLRFTKQLNKKIYILNFWGTWCSPCIPEMDALAKLQSHNNTTIQVVAISNDAPSRLLKYMKIKPSRIWLASDTSALLYQLFSLSYVGQSAIVNAKGKVVAIVKTESINQQMINDLVSGKSVKSSAEIKEKPVNNNADIFAVDSTLSQNFTLRGYMKGQQSMEIGYGDRPVFKNRRLTFINSSIEGLFRNAYGIVSPKQVAYEIPEKLVYDFEDKQTLYCLDLLVKSTEKDSLYQIFKERLQQFMPVQARIEMRQIPVYALIDKGFHQNKSADNALSYSFSGAGFDGTGVKLEDFANEYLSNEFDLPVVDETGLAGRYDFKTNVAMRTRTGVMKSVNDIGLDLVKKTKMMPILVFYKDRVK</sequence>
<dbReference type="Pfam" id="PF12543">
    <property type="entry name" value="DUF3738"/>
    <property type="match status" value="1"/>
</dbReference>
<keyword evidence="3" id="KW-1015">Disulfide bond</keyword>
<evidence type="ECO:0000256" key="4">
    <source>
        <dbReference type="ARBA" id="ARBA00023284"/>
    </source>
</evidence>
<evidence type="ECO:0000313" key="7">
    <source>
        <dbReference type="EMBL" id="TDO23862.1"/>
    </source>
</evidence>
<keyword evidence="4" id="KW-0676">Redox-active center</keyword>
<dbReference type="Pfam" id="PF00578">
    <property type="entry name" value="AhpC-TSA"/>
    <property type="match status" value="1"/>
</dbReference>
<dbReference type="CDD" id="cd02966">
    <property type="entry name" value="TlpA_like_family"/>
    <property type="match status" value="1"/>
</dbReference>
<comment type="caution">
    <text evidence="7">The sequence shown here is derived from an EMBL/GenBank/DDBJ whole genome shotgun (WGS) entry which is preliminary data.</text>
</comment>
<dbReference type="EMBL" id="SNWM01000001">
    <property type="protein sequence ID" value="TDO23862.1"/>
    <property type="molecule type" value="Genomic_DNA"/>
</dbReference>
<gene>
    <name evidence="7" type="ORF">CLV32_0148</name>
</gene>
<dbReference type="InterPro" id="IPR017801">
    <property type="entry name" value="DUF3738"/>
</dbReference>
<dbReference type="Gene3D" id="3.40.30.10">
    <property type="entry name" value="Glutaredoxin"/>
    <property type="match status" value="1"/>
</dbReference>
<dbReference type="InterPro" id="IPR036249">
    <property type="entry name" value="Thioredoxin-like_sf"/>
</dbReference>